<dbReference type="Proteomes" id="UP000010475">
    <property type="component" value="Chromosome"/>
</dbReference>
<proteinExistence type="predicted"/>
<dbReference type="EMBL" id="CP003642">
    <property type="protein sequence ID" value="AFZ22692.1"/>
    <property type="molecule type" value="Genomic_DNA"/>
</dbReference>
<gene>
    <name evidence="1" type="ORF">Cylst_0331</name>
</gene>
<dbReference type="KEGG" id="csg:Cylst_0331"/>
<evidence type="ECO:0000313" key="2">
    <source>
        <dbReference type="Proteomes" id="UP000010475"/>
    </source>
</evidence>
<accession>K9WT44</accession>
<dbReference type="OrthoDB" id="9792162at2"/>
<protein>
    <submittedName>
        <fullName evidence="1">Uncharacterized protein</fullName>
    </submittedName>
</protein>
<dbReference type="RefSeq" id="WP_015205950.1">
    <property type="nucleotide sequence ID" value="NC_019757.1"/>
</dbReference>
<organism evidence="1 2">
    <name type="scientific">Cylindrospermum stagnale PCC 7417</name>
    <dbReference type="NCBI Taxonomy" id="56107"/>
    <lineage>
        <taxon>Bacteria</taxon>
        <taxon>Bacillati</taxon>
        <taxon>Cyanobacteriota</taxon>
        <taxon>Cyanophyceae</taxon>
        <taxon>Nostocales</taxon>
        <taxon>Nostocaceae</taxon>
        <taxon>Cylindrospermum</taxon>
    </lineage>
</organism>
<sequence length="69" mass="7312">MSKIRTVIVDPNIPGGLAVSEVVAPQGLNRLPERRSTLLAQAILSIQNTGFPSVGNMVTVILLTIKSTN</sequence>
<reference evidence="1 2" key="1">
    <citation type="submission" date="2012-06" db="EMBL/GenBank/DDBJ databases">
        <title>Finished chromosome of genome of Cylindrospermum stagnale PCC 7417.</title>
        <authorList>
            <consortium name="US DOE Joint Genome Institute"/>
            <person name="Gugger M."/>
            <person name="Coursin T."/>
            <person name="Rippka R."/>
            <person name="Tandeau De Marsac N."/>
            <person name="Huntemann M."/>
            <person name="Wei C.-L."/>
            <person name="Han J."/>
            <person name="Detter J.C."/>
            <person name="Han C."/>
            <person name="Tapia R."/>
            <person name="Chen A."/>
            <person name="Kyrpides N."/>
            <person name="Mavromatis K."/>
            <person name="Markowitz V."/>
            <person name="Szeto E."/>
            <person name="Ivanova N."/>
            <person name="Pagani I."/>
            <person name="Pati A."/>
            <person name="Goodwin L."/>
            <person name="Nordberg H.P."/>
            <person name="Cantor M.N."/>
            <person name="Hua S.X."/>
            <person name="Woyke T."/>
            <person name="Kerfeld C.A."/>
        </authorList>
    </citation>
    <scope>NUCLEOTIDE SEQUENCE [LARGE SCALE GENOMIC DNA]</scope>
    <source>
        <strain evidence="1 2">PCC 7417</strain>
    </source>
</reference>
<evidence type="ECO:0000313" key="1">
    <source>
        <dbReference type="EMBL" id="AFZ22692.1"/>
    </source>
</evidence>
<keyword evidence="2" id="KW-1185">Reference proteome</keyword>
<dbReference type="HOGENOM" id="CLU_2768937_0_0_3"/>
<name>K9WT44_9NOST</name>
<dbReference type="AlphaFoldDB" id="K9WT44"/>